<evidence type="ECO:0000313" key="1">
    <source>
        <dbReference type="EMBL" id="QLH51095.1"/>
    </source>
</evidence>
<dbReference type="KEGG" id="acog:HWD57_15805"/>
<protein>
    <submittedName>
        <fullName evidence="1">Addiction module protein</fullName>
    </submittedName>
</protein>
<dbReference type="EMBL" id="CP058708">
    <property type="protein sequence ID" value="QLH51095.1"/>
    <property type="molecule type" value="Genomic_DNA"/>
</dbReference>
<sequence>MKTVCLLEEAISQPVKKRAMVVESILKSLSPPEPGIDKKWALVAKKRLVQLRTGAIVAVPGDEVFLIELPIAQ</sequence>
<dbReference type="AlphaFoldDB" id="A0A7D5NB27"/>
<accession>A0A7D5NB27</accession>
<dbReference type="Pfam" id="PF09720">
    <property type="entry name" value="Unstab_antitox"/>
    <property type="match status" value="1"/>
</dbReference>
<gene>
    <name evidence="1" type="ORF">HWD57_15805</name>
</gene>
<dbReference type="Proteomes" id="UP000509684">
    <property type="component" value="Chromosome"/>
</dbReference>
<name>A0A7D5NB27_9PROT</name>
<evidence type="ECO:0000313" key="2">
    <source>
        <dbReference type="Proteomes" id="UP000509684"/>
    </source>
</evidence>
<dbReference type="InterPro" id="IPR013406">
    <property type="entry name" value="CHP02574_addiction_mod"/>
</dbReference>
<proteinExistence type="predicted"/>
<reference evidence="1 2" key="1">
    <citation type="journal article" date="2019" name="Microbiome">
        <title>Annotated bacterial chromosomes from frame-shift-corrected long-read metagenomic data.</title>
        <authorList>
            <person name="Arumugam K."/>
            <person name="Bagci C."/>
            <person name="Bessarab I."/>
            <person name="Beier S."/>
            <person name="Buchfink B."/>
            <person name="Gorska A."/>
            <person name="Qiu G."/>
            <person name="Huson D.H."/>
            <person name="Williams R.B.H."/>
        </authorList>
    </citation>
    <scope>NUCLEOTIDE SEQUENCE [LARGE SCALE GENOMIC DNA]</scope>
    <source>
        <strain evidence="1">SSA1</strain>
    </source>
</reference>
<organism evidence="1 2">
    <name type="scientific">Candidatus Accumulibacter cognatus</name>
    <dbReference type="NCBI Taxonomy" id="2954383"/>
    <lineage>
        <taxon>Bacteria</taxon>
        <taxon>Pseudomonadati</taxon>
        <taxon>Pseudomonadota</taxon>
        <taxon>Betaproteobacteria</taxon>
        <taxon>Candidatus Accumulibacter</taxon>
    </lineage>
</organism>